<dbReference type="InterPro" id="IPR025202">
    <property type="entry name" value="PLD-like_dom"/>
</dbReference>
<dbReference type="InterPro" id="IPR001736">
    <property type="entry name" value="PLipase_D/transphosphatidylase"/>
</dbReference>
<protein>
    <recommendedName>
        <fullName evidence="12">Cardiolipin synthase</fullName>
        <ecNumber evidence="12">2.7.8.-</ecNumber>
    </recommendedName>
</protein>
<dbReference type="EMBL" id="LNQP01000015">
    <property type="protein sequence ID" value="KSU88830.1"/>
    <property type="molecule type" value="Genomic_DNA"/>
</dbReference>
<keyword evidence="9 13" id="KW-0472">Membrane</keyword>
<dbReference type="SUPFAM" id="SSF56024">
    <property type="entry name" value="Phospholipase D/nuclease"/>
    <property type="match status" value="2"/>
</dbReference>
<evidence type="ECO:0000256" key="5">
    <source>
        <dbReference type="ARBA" id="ARBA00022692"/>
    </source>
</evidence>
<evidence type="ECO:0000256" key="9">
    <source>
        <dbReference type="ARBA" id="ARBA00023136"/>
    </source>
</evidence>
<accession>A0A0V8JP47</accession>
<evidence type="ECO:0000256" key="4">
    <source>
        <dbReference type="ARBA" id="ARBA00022679"/>
    </source>
</evidence>
<dbReference type="FunFam" id="3.30.870.10:FF:000014">
    <property type="entry name" value="Cardiolipin synthase"/>
    <property type="match status" value="1"/>
</dbReference>
<evidence type="ECO:0000256" key="10">
    <source>
        <dbReference type="ARBA" id="ARBA00023209"/>
    </source>
</evidence>
<evidence type="ECO:0000256" key="13">
    <source>
        <dbReference type="SAM" id="Phobius"/>
    </source>
</evidence>
<evidence type="ECO:0000256" key="11">
    <source>
        <dbReference type="ARBA" id="ARBA00023264"/>
    </source>
</evidence>
<dbReference type="Gene3D" id="3.30.870.10">
    <property type="entry name" value="Endonuclease Chain A"/>
    <property type="match status" value="2"/>
</dbReference>
<evidence type="ECO:0000256" key="12">
    <source>
        <dbReference type="NCBIfam" id="TIGR04265"/>
    </source>
</evidence>
<feature type="domain" description="PLD phosphodiesterase" evidence="14">
    <location>
        <begin position="138"/>
        <end position="165"/>
    </location>
</feature>
<keyword evidence="4" id="KW-0808">Transferase</keyword>
<keyword evidence="10" id="KW-0594">Phospholipid biosynthesis</keyword>
<reference evidence="15 16" key="1">
    <citation type="submission" date="2015-11" db="EMBL/GenBank/DDBJ databases">
        <title>Bacillus caseinolyticus sp nov.</title>
        <authorList>
            <person name="Dastager S.G."/>
            <person name="Mawlankar R."/>
        </authorList>
    </citation>
    <scope>NUCLEOTIDE SEQUENCE [LARGE SCALE GENOMIC DNA]</scope>
    <source>
        <strain evidence="15 16">SGD-V-76</strain>
    </source>
</reference>
<evidence type="ECO:0000256" key="3">
    <source>
        <dbReference type="ARBA" id="ARBA00022516"/>
    </source>
</evidence>
<organism evidence="15 16">
    <name type="scientific">Priestia veravalensis</name>
    <dbReference type="NCBI Taxonomy" id="1414648"/>
    <lineage>
        <taxon>Bacteria</taxon>
        <taxon>Bacillati</taxon>
        <taxon>Bacillota</taxon>
        <taxon>Bacilli</taxon>
        <taxon>Bacillales</taxon>
        <taxon>Bacillaceae</taxon>
        <taxon>Priestia</taxon>
    </lineage>
</organism>
<dbReference type="CDD" id="cd09110">
    <property type="entry name" value="PLDc_CLS_1"/>
    <property type="match status" value="1"/>
</dbReference>
<dbReference type="GO" id="GO:0008808">
    <property type="term" value="F:cardiolipin synthase activity"/>
    <property type="evidence" value="ECO:0007669"/>
    <property type="project" value="UniProtKB-UniRule"/>
</dbReference>
<keyword evidence="16" id="KW-1185">Reference proteome</keyword>
<dbReference type="Proteomes" id="UP000053681">
    <property type="component" value="Unassembled WGS sequence"/>
</dbReference>
<dbReference type="Pfam" id="PF13091">
    <property type="entry name" value="PLDc_2"/>
    <property type="match status" value="2"/>
</dbReference>
<dbReference type="InterPro" id="IPR022924">
    <property type="entry name" value="Cardiolipin_synthase"/>
</dbReference>
<evidence type="ECO:0000256" key="1">
    <source>
        <dbReference type="ARBA" id="ARBA00004236"/>
    </source>
</evidence>
<proteinExistence type="predicted"/>
<dbReference type="GO" id="GO:0005886">
    <property type="term" value="C:plasma membrane"/>
    <property type="evidence" value="ECO:0007669"/>
    <property type="project" value="UniProtKB-SubCell"/>
</dbReference>
<dbReference type="RefSeq" id="WP_035320294.1">
    <property type="nucleotide sequence ID" value="NZ_KQ758634.1"/>
</dbReference>
<evidence type="ECO:0000256" key="2">
    <source>
        <dbReference type="ARBA" id="ARBA00022475"/>
    </source>
</evidence>
<comment type="subcellular location">
    <subcellularLocation>
        <location evidence="1">Cell membrane</location>
    </subcellularLocation>
</comment>
<dbReference type="PROSITE" id="PS50035">
    <property type="entry name" value="PLD"/>
    <property type="match status" value="2"/>
</dbReference>
<evidence type="ECO:0000259" key="14">
    <source>
        <dbReference type="PROSITE" id="PS50035"/>
    </source>
</evidence>
<evidence type="ECO:0000313" key="16">
    <source>
        <dbReference type="Proteomes" id="UP000053681"/>
    </source>
</evidence>
<keyword evidence="6" id="KW-0677">Repeat</keyword>
<keyword evidence="5 13" id="KW-0812">Transmembrane</keyword>
<keyword evidence="3" id="KW-0444">Lipid biosynthesis</keyword>
<keyword evidence="11" id="KW-1208">Phospholipid metabolism</keyword>
<evidence type="ECO:0000256" key="8">
    <source>
        <dbReference type="ARBA" id="ARBA00023098"/>
    </source>
</evidence>
<keyword evidence="7 13" id="KW-1133">Transmembrane helix</keyword>
<evidence type="ECO:0000256" key="7">
    <source>
        <dbReference type="ARBA" id="ARBA00022989"/>
    </source>
</evidence>
<sequence length="398" mass="45995">MLATVIILIVILIVAWFAIDLGVGKKELMQKERTFPMRQASLKLFTDGTKFYNDLFKSIEQAKHSIHISFYIVKNDEVSKKFVDLLCEKANQQVDVRLLVDRIGSIKLNRKMRKHLLACGVKFSFSRRLKFPYLFYTINARNHRKMTIIDQSIGYIGGFNIGQEYLGLDPTLGTWKDYHLKVTGEAVNDLQTQFLRDWSSSMNDEEQHEEVIDRQIKDPSMQIVQFRSTEGVSLEDHFLHIINEAKNELCIGTPYFIPTESLMAAILKARKRGVTVYILIPMRADHPLVRDAAFSYLPALVEAGCQIHQFYYGFYHGKVMIADERICDVGTANFDKRSLFLNGEINCFIFDPVFIKHVKETFHTFLHDCPLLSLSDIKKRTWFDKFKQGVATFISPLL</sequence>
<comment type="caution">
    <text evidence="15">The sequence shown here is derived from an EMBL/GenBank/DDBJ whole genome shotgun (WGS) entry which is preliminary data.</text>
</comment>
<dbReference type="PANTHER" id="PTHR21248">
    <property type="entry name" value="CARDIOLIPIN SYNTHASE"/>
    <property type="match status" value="1"/>
</dbReference>
<feature type="transmembrane region" description="Helical" evidence="13">
    <location>
        <begin position="6"/>
        <end position="23"/>
    </location>
</feature>
<name>A0A0V8JP47_9BACI</name>
<keyword evidence="8" id="KW-0443">Lipid metabolism</keyword>
<feature type="domain" description="PLD phosphodiesterase" evidence="14">
    <location>
        <begin position="311"/>
        <end position="338"/>
    </location>
</feature>
<dbReference type="NCBIfam" id="TIGR04265">
    <property type="entry name" value="bac_cardiolipin"/>
    <property type="match status" value="1"/>
</dbReference>
<gene>
    <name evidence="15" type="ORF">AS180_05845</name>
</gene>
<evidence type="ECO:0000313" key="15">
    <source>
        <dbReference type="EMBL" id="KSU88830.1"/>
    </source>
</evidence>
<keyword evidence="2" id="KW-1003">Cell membrane</keyword>
<dbReference type="SMART" id="SM00155">
    <property type="entry name" value="PLDc"/>
    <property type="match status" value="2"/>
</dbReference>
<dbReference type="EC" id="2.7.8.-" evidence="12"/>
<dbReference type="GO" id="GO:0032049">
    <property type="term" value="P:cardiolipin biosynthetic process"/>
    <property type="evidence" value="ECO:0007669"/>
    <property type="project" value="UniProtKB-UniRule"/>
</dbReference>
<dbReference type="AlphaFoldDB" id="A0A0V8JP47"/>
<evidence type="ECO:0000256" key="6">
    <source>
        <dbReference type="ARBA" id="ARBA00022737"/>
    </source>
</evidence>
<dbReference type="PANTHER" id="PTHR21248:SF7">
    <property type="entry name" value="MINOR CARDIOLIPIN SYNTHASE CLSB"/>
    <property type="match status" value="1"/>
</dbReference>
<dbReference type="CDD" id="cd09112">
    <property type="entry name" value="PLDc_CLS_2"/>
    <property type="match status" value="1"/>
</dbReference>